<dbReference type="CDD" id="cd00586">
    <property type="entry name" value="4HBT"/>
    <property type="match status" value="1"/>
</dbReference>
<evidence type="ECO:0000256" key="1">
    <source>
        <dbReference type="ARBA" id="ARBA00005953"/>
    </source>
</evidence>
<dbReference type="EMBL" id="CP023777">
    <property type="protein sequence ID" value="ATL47592.1"/>
    <property type="molecule type" value="Genomic_DNA"/>
</dbReference>
<dbReference type="SUPFAM" id="SSF54637">
    <property type="entry name" value="Thioesterase/thiol ester dehydrase-isomerase"/>
    <property type="match status" value="1"/>
</dbReference>
<evidence type="ECO:0000256" key="2">
    <source>
        <dbReference type="ARBA" id="ARBA00022801"/>
    </source>
</evidence>
<keyword evidence="2" id="KW-0378">Hydrolase</keyword>
<name>A0A291QUN2_9BACT</name>
<comment type="similarity">
    <text evidence="1">Belongs to the 4-hydroxybenzoyl-CoA thioesterase family.</text>
</comment>
<dbReference type="KEGG" id="cbae:COR50_10670"/>
<dbReference type="RefSeq" id="WP_098193969.1">
    <property type="nucleotide sequence ID" value="NZ_CP023777.1"/>
</dbReference>
<dbReference type="GO" id="GO:0047617">
    <property type="term" value="F:fatty acyl-CoA hydrolase activity"/>
    <property type="evidence" value="ECO:0007669"/>
    <property type="project" value="TreeGrafter"/>
</dbReference>
<dbReference type="Proteomes" id="UP000220133">
    <property type="component" value="Chromosome"/>
</dbReference>
<organism evidence="3 4">
    <name type="scientific">Chitinophaga caeni</name>
    <dbReference type="NCBI Taxonomy" id="2029983"/>
    <lineage>
        <taxon>Bacteria</taxon>
        <taxon>Pseudomonadati</taxon>
        <taxon>Bacteroidota</taxon>
        <taxon>Chitinophagia</taxon>
        <taxon>Chitinophagales</taxon>
        <taxon>Chitinophagaceae</taxon>
        <taxon>Chitinophaga</taxon>
    </lineage>
</organism>
<dbReference type="Gene3D" id="3.10.129.10">
    <property type="entry name" value="Hotdog Thioesterase"/>
    <property type="match status" value="1"/>
</dbReference>
<sequence length="143" mass="16295">MQAGDLLSERTEVVIRFNEADPLGIVWHGNYIRYFEDGREAFGKKYGIGYLDIFGAGLTTPVVHVSCDFKKSVKYGDTIIVETRFINSPAAKLIFEYTIYNRDNMEVVAKGKSIQVFLDKDTAALQLINPPYYSSWKKKWGQP</sequence>
<dbReference type="PIRSF" id="PIRSF003230">
    <property type="entry name" value="YbgC"/>
    <property type="match status" value="1"/>
</dbReference>
<dbReference type="PANTHER" id="PTHR31793">
    <property type="entry name" value="4-HYDROXYBENZOYL-COA THIOESTERASE FAMILY MEMBER"/>
    <property type="match status" value="1"/>
</dbReference>
<dbReference type="AlphaFoldDB" id="A0A291QUN2"/>
<dbReference type="InterPro" id="IPR050563">
    <property type="entry name" value="4-hydroxybenzoyl-CoA_TE"/>
</dbReference>
<dbReference type="OrthoDB" id="9800856at2"/>
<keyword evidence="4" id="KW-1185">Reference proteome</keyword>
<reference evidence="3 4" key="1">
    <citation type="submission" date="2017-10" db="EMBL/GenBank/DDBJ databases">
        <title>Paenichitinophaga pekingensis gen. nov., sp. nov., isolated from activated sludge.</title>
        <authorList>
            <person name="Jin D."/>
            <person name="Kong X."/>
            <person name="Deng Y."/>
            <person name="Bai Z."/>
        </authorList>
    </citation>
    <scope>NUCLEOTIDE SEQUENCE [LARGE SCALE GENOMIC DNA]</scope>
    <source>
        <strain evidence="3 4">13</strain>
    </source>
</reference>
<dbReference type="InterPro" id="IPR029069">
    <property type="entry name" value="HotDog_dom_sf"/>
</dbReference>
<proteinExistence type="inferred from homology"/>
<dbReference type="Pfam" id="PF13279">
    <property type="entry name" value="4HBT_2"/>
    <property type="match status" value="1"/>
</dbReference>
<evidence type="ECO:0000313" key="3">
    <source>
        <dbReference type="EMBL" id="ATL47592.1"/>
    </source>
</evidence>
<dbReference type="PANTHER" id="PTHR31793:SF27">
    <property type="entry name" value="NOVEL THIOESTERASE SUPERFAMILY DOMAIN AND SAPOSIN A-TYPE DOMAIN CONTAINING PROTEIN (0610012H03RIK)"/>
    <property type="match status" value="1"/>
</dbReference>
<gene>
    <name evidence="3" type="ORF">COR50_10670</name>
</gene>
<dbReference type="InterPro" id="IPR006684">
    <property type="entry name" value="YbgC/YbaW"/>
</dbReference>
<accession>A0A291QUN2</accession>
<evidence type="ECO:0000313" key="4">
    <source>
        <dbReference type="Proteomes" id="UP000220133"/>
    </source>
</evidence>
<protein>
    <submittedName>
        <fullName evidence="3">4-hydroxybenzoyl-CoA thioesterase</fullName>
    </submittedName>
</protein>